<evidence type="ECO:0000313" key="2">
    <source>
        <dbReference type="Proteomes" id="UP000798662"/>
    </source>
</evidence>
<proteinExistence type="predicted"/>
<keyword evidence="2" id="KW-1185">Reference proteome</keyword>
<evidence type="ECO:0000313" key="1">
    <source>
        <dbReference type="EMBL" id="KAK1870449.1"/>
    </source>
</evidence>
<protein>
    <submittedName>
        <fullName evidence="1">Uncharacterized protein</fullName>
    </submittedName>
</protein>
<sequence length="625" mass="63250">MTASRQGSAAAQAAAARATAPAGAVVRRRVPRSKAPTAKAATKPVASPMEAALAGLHRARPGSAFHTPDRHADGLAPAACLTAPPVPVPPTAIPRAPASAPSSTTPTPPPVPLAVPHPPPSVPLPAPAASAQEALPPASTPVPATHPGAASVPPPAEAGLRRSAATATTPSGPGPAAPPSTNGGLAAGGAAGQPGTTFWTNLAKGVTELLLHSRGVAGSLAASRSEVNSSADKYEAVQRELKLSNSTLQEVLKEQKVLVSAVEQLTAAVKGGTPEARNLAERELAQCRQAYADALGKTFSEAATTAGVWLGTAEALERIHSVVSSTLGLSTAEAIERVSGKRETTRCSTKDQAPSRASTKSTPVVKMFNDRRATFMSQLGEAAVAAWKERVGFSSDAAEAVPSAVAWLNADKYLRTPEGFAGLVDAVIAVFTLLGCASDFVVAAAEVGEVGHVRALLGHVSFVSTKVRLELIKVIRQFHKPNYKLDNHRPHWMVENHRVHFYLIRQNDGKAHAGLLLIDGAVDNRAVVDRVVPVDPYPTTAVHPDRAGPSGPIGVRLPASGGALGIAGASVPPGADSAVADGAVSGPTVANAATAAAAAASEVAASLAATSAAAAVLTAAARSSS</sequence>
<reference evidence="1" key="1">
    <citation type="submission" date="2019-11" db="EMBL/GenBank/DDBJ databases">
        <title>Nori genome reveals adaptations in red seaweeds to the harsh intertidal environment.</title>
        <authorList>
            <person name="Wang D."/>
            <person name="Mao Y."/>
        </authorList>
    </citation>
    <scope>NUCLEOTIDE SEQUENCE</scope>
    <source>
        <tissue evidence="1">Gametophyte</tissue>
    </source>
</reference>
<dbReference type="Proteomes" id="UP000798662">
    <property type="component" value="Chromosome 3"/>
</dbReference>
<name>A0ACC3CJT1_PYRYE</name>
<comment type="caution">
    <text evidence="1">The sequence shown here is derived from an EMBL/GenBank/DDBJ whole genome shotgun (WGS) entry which is preliminary data.</text>
</comment>
<organism evidence="1 2">
    <name type="scientific">Pyropia yezoensis</name>
    <name type="common">Susabi-nori</name>
    <name type="synonym">Porphyra yezoensis</name>
    <dbReference type="NCBI Taxonomy" id="2788"/>
    <lineage>
        <taxon>Eukaryota</taxon>
        <taxon>Rhodophyta</taxon>
        <taxon>Bangiophyceae</taxon>
        <taxon>Bangiales</taxon>
        <taxon>Bangiaceae</taxon>
        <taxon>Pyropia</taxon>
    </lineage>
</organism>
<gene>
    <name evidence="1" type="ORF">I4F81_012908</name>
</gene>
<dbReference type="EMBL" id="CM020620">
    <property type="protein sequence ID" value="KAK1870449.1"/>
    <property type="molecule type" value="Genomic_DNA"/>
</dbReference>
<accession>A0ACC3CJT1</accession>